<evidence type="ECO:0000313" key="3">
    <source>
        <dbReference type="Proteomes" id="UP001150266"/>
    </source>
</evidence>
<dbReference type="AlphaFoldDB" id="A0A9W9AGT6"/>
<gene>
    <name evidence="2" type="ORF">J3R30DRAFT_2140747</name>
</gene>
<evidence type="ECO:0000256" key="1">
    <source>
        <dbReference type="SAM" id="MobiDB-lite"/>
    </source>
</evidence>
<protein>
    <submittedName>
        <fullName evidence="2">Mitochondrial protein Pet127-domain-containing protein</fullName>
    </submittedName>
</protein>
<dbReference type="PANTHER" id="PTHR31014">
    <property type="entry name" value="MITOCHONDRIAL TRANSLATION SYSTEM COMPONENT PET127-RELATED"/>
    <property type="match status" value="1"/>
</dbReference>
<dbReference type="InterPro" id="IPR013943">
    <property type="entry name" value="Pet127"/>
</dbReference>
<dbReference type="OrthoDB" id="10249045at2759"/>
<feature type="region of interest" description="Disordered" evidence="1">
    <location>
        <begin position="332"/>
        <end position="355"/>
    </location>
</feature>
<accession>A0A9W9AGT6</accession>
<dbReference type="EMBL" id="JAOTPV010000005">
    <property type="protein sequence ID" value="KAJ4482211.1"/>
    <property type="molecule type" value="Genomic_DNA"/>
</dbReference>
<sequence length="355" mass="39844">MESFEREYFDLIRSAFLKYQFQVRIGDMDGVFVAYHNTARMFGFQYIPLEEMDQRLFGVAPGVGDRVFQKCMETLELVSDEIITCFPGQSVKCTFETQDGIGKDLNIWVEPLEWEPKSLENGVEQIDEAQSQNAPVKQIMVTAKSFCGNIPSKGAKCVGTMDQPWTVHWTITHRSSDSHKEDEIRASLQAAKDRRFRAYSLPTGVSLEEIEKWWDALDFSGSKKLNLPLTPLDDEGNEGIEVDASGAPAKDPIPKSFFKENFTLPDSRIQYLRDLANEGREETIRIGLEDRGKPKVILGVGEIDWEDTLAEEEIAAKILRQKAAVARGRIEAEAARPMTEADAQTGIVGSDSNPP</sequence>
<dbReference type="PANTHER" id="PTHR31014:SF0">
    <property type="entry name" value="MITOCHONDRIAL TRANSLATION SYSTEM COMPONENT PET127-RELATED"/>
    <property type="match status" value="1"/>
</dbReference>
<name>A0A9W9AGT6_9AGAR</name>
<dbReference type="GO" id="GO:0000964">
    <property type="term" value="P:mitochondrial RNA 5'-end processing"/>
    <property type="evidence" value="ECO:0007669"/>
    <property type="project" value="TreeGrafter"/>
</dbReference>
<comment type="caution">
    <text evidence="2">The sequence shown here is derived from an EMBL/GenBank/DDBJ whole genome shotgun (WGS) entry which is preliminary data.</text>
</comment>
<evidence type="ECO:0000313" key="2">
    <source>
        <dbReference type="EMBL" id="KAJ4482211.1"/>
    </source>
</evidence>
<proteinExistence type="predicted"/>
<dbReference type="Proteomes" id="UP001150266">
    <property type="component" value="Unassembled WGS sequence"/>
</dbReference>
<dbReference type="GO" id="GO:0005740">
    <property type="term" value="C:mitochondrial envelope"/>
    <property type="evidence" value="ECO:0007669"/>
    <property type="project" value="TreeGrafter"/>
</dbReference>
<reference evidence="2" key="1">
    <citation type="submission" date="2022-08" db="EMBL/GenBank/DDBJ databases">
        <title>A Global Phylogenomic Analysis of the Shiitake Genus Lentinula.</title>
        <authorList>
            <consortium name="DOE Joint Genome Institute"/>
            <person name="Sierra-Patev S."/>
            <person name="Min B."/>
            <person name="Naranjo-Ortiz M."/>
            <person name="Looney B."/>
            <person name="Konkel Z."/>
            <person name="Slot J.C."/>
            <person name="Sakamoto Y."/>
            <person name="Steenwyk J.L."/>
            <person name="Rokas A."/>
            <person name="Carro J."/>
            <person name="Camarero S."/>
            <person name="Ferreira P."/>
            <person name="Molpeceres G."/>
            <person name="Ruiz-Duenas F.J."/>
            <person name="Serrano A."/>
            <person name="Henrissat B."/>
            <person name="Drula E."/>
            <person name="Hughes K.W."/>
            <person name="Mata J.L."/>
            <person name="Ishikawa N.K."/>
            <person name="Vargas-Isla R."/>
            <person name="Ushijima S."/>
            <person name="Smith C.A."/>
            <person name="Ahrendt S."/>
            <person name="Andreopoulos W."/>
            <person name="He G."/>
            <person name="Labutti K."/>
            <person name="Lipzen A."/>
            <person name="Ng V."/>
            <person name="Riley R."/>
            <person name="Sandor L."/>
            <person name="Barry K."/>
            <person name="Martinez A.T."/>
            <person name="Xiao Y."/>
            <person name="Gibbons J.G."/>
            <person name="Terashima K."/>
            <person name="Grigoriev I.V."/>
            <person name="Hibbett D.S."/>
        </authorList>
    </citation>
    <scope>NUCLEOTIDE SEQUENCE</scope>
    <source>
        <strain evidence="2">JLM2183</strain>
    </source>
</reference>
<keyword evidence="3" id="KW-1185">Reference proteome</keyword>
<dbReference type="Pfam" id="PF08634">
    <property type="entry name" value="Pet127"/>
    <property type="match status" value="1"/>
</dbReference>
<organism evidence="2 3">
    <name type="scientific">Lentinula aciculospora</name>
    <dbReference type="NCBI Taxonomy" id="153920"/>
    <lineage>
        <taxon>Eukaryota</taxon>
        <taxon>Fungi</taxon>
        <taxon>Dikarya</taxon>
        <taxon>Basidiomycota</taxon>
        <taxon>Agaricomycotina</taxon>
        <taxon>Agaricomycetes</taxon>
        <taxon>Agaricomycetidae</taxon>
        <taxon>Agaricales</taxon>
        <taxon>Marasmiineae</taxon>
        <taxon>Omphalotaceae</taxon>
        <taxon>Lentinula</taxon>
    </lineage>
</organism>